<dbReference type="EMBL" id="AP023321">
    <property type="protein sequence ID" value="BCI59758.1"/>
    <property type="molecule type" value="Genomic_DNA"/>
</dbReference>
<dbReference type="PANTHER" id="PTHR42681:SF1">
    <property type="entry name" value="MALONYL-COA-ACYL CARRIER PROTEIN TRANSACYLASE, MITOCHONDRIAL"/>
    <property type="match status" value="1"/>
</dbReference>
<dbReference type="PANTHER" id="PTHR42681">
    <property type="entry name" value="MALONYL-COA-ACYL CARRIER PROTEIN TRANSACYLASE, MITOCHONDRIAL"/>
    <property type="match status" value="1"/>
</dbReference>
<accession>A0A7I8CZ50</accession>
<feature type="active site" evidence="5">
    <location>
        <position position="194"/>
    </location>
</feature>
<dbReference type="KEGG" id="sman:C12CBH8_03970"/>
<dbReference type="SUPFAM" id="SSF52151">
    <property type="entry name" value="FabD/lysophospholipase-like"/>
    <property type="match status" value="1"/>
</dbReference>
<evidence type="ECO:0000256" key="5">
    <source>
        <dbReference type="PIRSR" id="PIRSR000446-1"/>
    </source>
</evidence>
<keyword evidence="8" id="KW-1185">Reference proteome</keyword>
<comment type="catalytic activity">
    <reaction evidence="3 4">
        <text>holo-[ACP] + malonyl-CoA = malonyl-[ACP] + CoA</text>
        <dbReference type="Rhea" id="RHEA:41792"/>
        <dbReference type="Rhea" id="RHEA-COMP:9623"/>
        <dbReference type="Rhea" id="RHEA-COMP:9685"/>
        <dbReference type="ChEBI" id="CHEBI:57287"/>
        <dbReference type="ChEBI" id="CHEBI:57384"/>
        <dbReference type="ChEBI" id="CHEBI:64479"/>
        <dbReference type="ChEBI" id="CHEBI:78449"/>
        <dbReference type="EC" id="2.3.1.39"/>
    </reaction>
</comment>
<dbReference type="GO" id="GO:0006633">
    <property type="term" value="P:fatty acid biosynthetic process"/>
    <property type="evidence" value="ECO:0007669"/>
    <property type="project" value="TreeGrafter"/>
</dbReference>
<dbReference type="EC" id="2.3.1.39" evidence="4"/>
<dbReference type="PIRSF" id="PIRSF000446">
    <property type="entry name" value="Mct"/>
    <property type="match status" value="1"/>
</dbReference>
<dbReference type="AlphaFoldDB" id="A0A7I8CZ50"/>
<comment type="similarity">
    <text evidence="4">Belongs to the fabD family.</text>
</comment>
<keyword evidence="1 4" id="KW-0808">Transferase</keyword>
<evidence type="ECO:0000256" key="1">
    <source>
        <dbReference type="ARBA" id="ARBA00022679"/>
    </source>
</evidence>
<name>A0A7I8CZ50_9FIRM</name>
<dbReference type="Proteomes" id="UP000593890">
    <property type="component" value="Chromosome"/>
</dbReference>
<gene>
    <name evidence="7" type="primary">fabD</name>
    <name evidence="7" type="ORF">C12CBH8_03970</name>
</gene>
<dbReference type="InterPro" id="IPR014043">
    <property type="entry name" value="Acyl_transferase_dom"/>
</dbReference>
<evidence type="ECO:0000313" key="7">
    <source>
        <dbReference type="EMBL" id="BCI59758.1"/>
    </source>
</evidence>
<dbReference type="Gene3D" id="3.40.366.10">
    <property type="entry name" value="Malonyl-Coenzyme A Acyl Carrier Protein, domain 2"/>
    <property type="match status" value="1"/>
</dbReference>
<dbReference type="InterPro" id="IPR024925">
    <property type="entry name" value="Malonyl_CoA-ACP_transAc"/>
</dbReference>
<keyword evidence="2 4" id="KW-0012">Acyltransferase</keyword>
<dbReference type="Pfam" id="PF00698">
    <property type="entry name" value="Acyl_transf_1"/>
    <property type="match status" value="1"/>
</dbReference>
<dbReference type="RefSeq" id="WP_215533426.1">
    <property type="nucleotide sequence ID" value="NZ_AP023321.1"/>
</dbReference>
<dbReference type="SMART" id="SM00827">
    <property type="entry name" value="PKS_AT"/>
    <property type="match status" value="1"/>
</dbReference>
<evidence type="ECO:0000256" key="3">
    <source>
        <dbReference type="ARBA" id="ARBA00048462"/>
    </source>
</evidence>
<dbReference type="InterPro" id="IPR016036">
    <property type="entry name" value="Malonyl_transacylase_ACP-bd"/>
</dbReference>
<feature type="active site" evidence="5">
    <location>
        <position position="88"/>
    </location>
</feature>
<dbReference type="InterPro" id="IPR001227">
    <property type="entry name" value="Ac_transferase_dom_sf"/>
</dbReference>
<dbReference type="InterPro" id="IPR016035">
    <property type="entry name" value="Acyl_Trfase/lysoPLipase"/>
</dbReference>
<evidence type="ECO:0000313" key="8">
    <source>
        <dbReference type="Proteomes" id="UP000593890"/>
    </source>
</evidence>
<organism evidence="7 8">
    <name type="scientific">Solibaculum mannosilyticum</name>
    <dbReference type="NCBI Taxonomy" id="2780922"/>
    <lineage>
        <taxon>Bacteria</taxon>
        <taxon>Bacillati</taxon>
        <taxon>Bacillota</taxon>
        <taxon>Clostridia</taxon>
        <taxon>Eubacteriales</taxon>
        <taxon>Oscillospiraceae</taxon>
        <taxon>Solibaculum</taxon>
    </lineage>
</organism>
<reference evidence="8" key="1">
    <citation type="submission" date="2020-07" db="EMBL/GenBank/DDBJ databases">
        <title>Complete genome sequencing of Clostridia bacterium strain 12CBH8.</title>
        <authorList>
            <person name="Sakamoto M."/>
            <person name="Murakami T."/>
            <person name="Mori H."/>
        </authorList>
    </citation>
    <scope>NUCLEOTIDE SEQUENCE [LARGE SCALE GENOMIC DNA]</scope>
    <source>
        <strain evidence="8">12CBH8</strain>
    </source>
</reference>
<sequence>MKVALVYAGQGAQFVGMGKELYEGSEAARRIFDQAGEDIKKACFEGPEEVLNRTDMAQPCIYTMEVAAYAALTDGYQGDAQFVMAGFSLGEYAALTASGVLPFDKGLELVRLRGQWMQEASGGKGGMAAMLGKLDAVEQCCKEAAGDGMCIPVNYNCPGQTVVSYDDEAGKRLAELARGYRLKCIPLKVGGPFHSPKMQPVAEKIVDYLQHVELNAPSCPLYSNVTARPMEKEDLVDLIRRQVMSPVLWEQTVRNMAEDGVETFVELGPGKVLRGLIKKTIPQAALYGAEDAQSLQAVREVL</sequence>
<dbReference type="GO" id="GO:0004314">
    <property type="term" value="F:[acyl-carrier-protein] S-malonyltransferase activity"/>
    <property type="evidence" value="ECO:0007669"/>
    <property type="project" value="UniProtKB-EC"/>
</dbReference>
<evidence type="ECO:0000256" key="2">
    <source>
        <dbReference type="ARBA" id="ARBA00023315"/>
    </source>
</evidence>
<protein>
    <recommendedName>
        <fullName evidence="4">Malonyl CoA-acyl carrier protein transacylase</fullName>
        <ecNumber evidence="4">2.3.1.39</ecNumber>
    </recommendedName>
</protein>
<evidence type="ECO:0000256" key="4">
    <source>
        <dbReference type="PIRNR" id="PIRNR000446"/>
    </source>
</evidence>
<dbReference type="InterPro" id="IPR050858">
    <property type="entry name" value="Mal-CoA-ACP_Trans/PKS_FabD"/>
</dbReference>
<proteinExistence type="inferred from homology"/>
<evidence type="ECO:0000259" key="6">
    <source>
        <dbReference type="SMART" id="SM00827"/>
    </source>
</evidence>
<dbReference type="SUPFAM" id="SSF55048">
    <property type="entry name" value="Probable ACP-binding domain of malonyl-CoA ACP transacylase"/>
    <property type="match status" value="1"/>
</dbReference>
<dbReference type="GO" id="GO:0005829">
    <property type="term" value="C:cytosol"/>
    <property type="evidence" value="ECO:0007669"/>
    <property type="project" value="TreeGrafter"/>
</dbReference>
<dbReference type="Gene3D" id="3.30.70.250">
    <property type="entry name" value="Malonyl-CoA ACP transacylase, ACP-binding"/>
    <property type="match status" value="1"/>
</dbReference>
<feature type="domain" description="Malonyl-CoA:ACP transacylase (MAT)" evidence="6">
    <location>
        <begin position="6"/>
        <end position="300"/>
    </location>
</feature>